<dbReference type="Pfam" id="PF00466">
    <property type="entry name" value="Ribosomal_L10"/>
    <property type="match status" value="1"/>
</dbReference>
<dbReference type="RefSeq" id="WP_009209740.1">
    <property type="nucleotide sequence ID" value="NZ_BBWP01000026.1"/>
</dbReference>
<reference evidence="7 8" key="1">
    <citation type="journal article" date="2008" name="Appl. Environ. Microbiol.">
        <title>Genomic insights into Mn(II) oxidation by the marine alphaproteobacterium Aurantimonas sp. strain SI85-9A1.</title>
        <authorList>
            <person name="Dick G.J."/>
            <person name="Podell S."/>
            <person name="Johnson H.A."/>
            <person name="Rivera-Espinoza Y."/>
            <person name="Bernier-Latmani R."/>
            <person name="McCarthy J.K."/>
            <person name="Torpey J.W."/>
            <person name="Clement B.G."/>
            <person name="Gaasterland T."/>
            <person name="Tebo B.M."/>
        </authorList>
    </citation>
    <scope>NUCLEOTIDE SEQUENCE [LARGE SCALE GENOMIC DNA]</scope>
    <source>
        <strain evidence="7 8">SI85-9A1</strain>
    </source>
</reference>
<gene>
    <name evidence="6" type="primary">rplJ</name>
    <name evidence="7" type="ORF">SI859A1_01902</name>
</gene>
<comment type="similarity">
    <text evidence="2 6">Belongs to the universal ribosomal protein uL10 family.</text>
</comment>
<name>Q1YND6_AURMS</name>
<keyword evidence="6" id="KW-0699">rRNA-binding</keyword>
<dbReference type="GO" id="GO:1990904">
    <property type="term" value="C:ribonucleoprotein complex"/>
    <property type="evidence" value="ECO:0007669"/>
    <property type="project" value="UniProtKB-KW"/>
</dbReference>
<dbReference type="HAMAP" id="MF_00362">
    <property type="entry name" value="Ribosomal_uL10"/>
    <property type="match status" value="1"/>
</dbReference>
<dbReference type="InterPro" id="IPR022973">
    <property type="entry name" value="Ribosomal_uL10_bac"/>
</dbReference>
<evidence type="ECO:0000256" key="1">
    <source>
        <dbReference type="ARBA" id="ARBA00002633"/>
    </source>
</evidence>
<dbReference type="HOGENOM" id="CLU_092227_0_0_5"/>
<dbReference type="GO" id="GO:0070180">
    <property type="term" value="F:large ribosomal subunit rRNA binding"/>
    <property type="evidence" value="ECO:0007669"/>
    <property type="project" value="UniProtKB-UniRule"/>
</dbReference>
<dbReference type="InterPro" id="IPR043141">
    <property type="entry name" value="Ribosomal_uL10-like_sf"/>
</dbReference>
<evidence type="ECO:0000256" key="5">
    <source>
        <dbReference type="ARBA" id="ARBA00035202"/>
    </source>
</evidence>
<dbReference type="EMBL" id="AAPJ01000001">
    <property type="protein sequence ID" value="EAS51095.1"/>
    <property type="molecule type" value="Genomic_DNA"/>
</dbReference>
<dbReference type="BioCyc" id="AURANTIMONAS:SI859A1_01902-MONOMER"/>
<comment type="subunit">
    <text evidence="6">Part of the ribosomal stalk of the 50S ribosomal subunit. The N-terminus interacts with L11 and the large rRNA to form the base of the stalk. The C-terminus forms an elongated spine to which L12 dimers bind in a sequential fashion forming a multimeric L10(L12)X complex.</text>
</comment>
<evidence type="ECO:0000256" key="3">
    <source>
        <dbReference type="ARBA" id="ARBA00022980"/>
    </source>
</evidence>
<evidence type="ECO:0000256" key="4">
    <source>
        <dbReference type="ARBA" id="ARBA00023274"/>
    </source>
</evidence>
<protein>
    <recommendedName>
        <fullName evidence="5 6">Large ribosomal subunit protein uL10</fullName>
    </recommendedName>
</protein>
<dbReference type="OrthoDB" id="9791972at2"/>
<dbReference type="InterPro" id="IPR001790">
    <property type="entry name" value="Ribosomal_uL10"/>
</dbReference>
<dbReference type="SUPFAM" id="SSF160369">
    <property type="entry name" value="Ribosomal protein L10-like"/>
    <property type="match status" value="1"/>
</dbReference>
<accession>Q1YND6</accession>
<dbReference type="InterPro" id="IPR047865">
    <property type="entry name" value="Ribosomal_uL10_bac_type"/>
</dbReference>
<dbReference type="Proteomes" id="UP000000321">
    <property type="component" value="Unassembled WGS sequence"/>
</dbReference>
<dbReference type="PANTHER" id="PTHR11560">
    <property type="entry name" value="39S RIBOSOMAL PROTEIN L10, MITOCHONDRIAL"/>
    <property type="match status" value="1"/>
</dbReference>
<dbReference type="AlphaFoldDB" id="Q1YND6"/>
<proteinExistence type="inferred from homology"/>
<keyword evidence="8" id="KW-1185">Reference proteome</keyword>
<dbReference type="Gene3D" id="3.30.70.1730">
    <property type="match status" value="1"/>
</dbReference>
<evidence type="ECO:0000313" key="8">
    <source>
        <dbReference type="Proteomes" id="UP000000321"/>
    </source>
</evidence>
<keyword evidence="3 6" id="KW-0689">Ribosomal protein</keyword>
<keyword evidence="6" id="KW-0694">RNA-binding</keyword>
<dbReference type="CDD" id="cd05797">
    <property type="entry name" value="Ribosomal_L10"/>
    <property type="match status" value="1"/>
</dbReference>
<dbReference type="GO" id="GO:0005840">
    <property type="term" value="C:ribosome"/>
    <property type="evidence" value="ECO:0007669"/>
    <property type="project" value="UniProtKB-KW"/>
</dbReference>
<dbReference type="Gene3D" id="6.10.250.290">
    <property type="match status" value="1"/>
</dbReference>
<dbReference type="NCBIfam" id="NF000955">
    <property type="entry name" value="PRK00099.1-1"/>
    <property type="match status" value="1"/>
</dbReference>
<evidence type="ECO:0000256" key="2">
    <source>
        <dbReference type="ARBA" id="ARBA00008889"/>
    </source>
</evidence>
<comment type="function">
    <text evidence="1 6">Forms part of the ribosomal stalk, playing a central role in the interaction of the ribosome with GTP-bound translation factors.</text>
</comment>
<comment type="caution">
    <text evidence="7">The sequence shown here is derived from an EMBL/GenBank/DDBJ whole genome shotgun (WGS) entry which is preliminary data.</text>
</comment>
<sequence>MDRAEKREFVTSLHETFQASGTVVVAHYAGLTVAQMNDYRSKMRVAGGTVRVAKNRLAKIALEGTDAAGISNLFEGQTLIAYSSDPVAAAKVTNDFAKGNDKLVILGGSMGATTLDADGVKALATMPSLDELRAKLVGMINTPATRIAGVLQAPAGQLARVFGAYAKKDEAA</sequence>
<keyword evidence="4 6" id="KW-0687">Ribonucleoprotein</keyword>
<evidence type="ECO:0000256" key="6">
    <source>
        <dbReference type="HAMAP-Rule" id="MF_00362"/>
    </source>
</evidence>
<dbReference type="GO" id="GO:0006412">
    <property type="term" value="P:translation"/>
    <property type="evidence" value="ECO:0007669"/>
    <property type="project" value="UniProtKB-UniRule"/>
</dbReference>
<organism evidence="7 8">
    <name type="scientific">Aurantimonas manganoxydans (strain ATCC BAA-1229 / DSM 21871 / SI85-9A1)</name>
    <dbReference type="NCBI Taxonomy" id="287752"/>
    <lineage>
        <taxon>Bacteria</taxon>
        <taxon>Pseudomonadati</taxon>
        <taxon>Pseudomonadota</taxon>
        <taxon>Alphaproteobacteria</taxon>
        <taxon>Hyphomicrobiales</taxon>
        <taxon>Aurantimonadaceae</taxon>
        <taxon>Aurantimonas</taxon>
    </lineage>
</organism>
<evidence type="ECO:0000313" key="7">
    <source>
        <dbReference type="EMBL" id="EAS51095.1"/>
    </source>
</evidence>